<dbReference type="HOGENOM" id="CLU_035659_0_0_0"/>
<dbReference type="Proteomes" id="UP000007030">
    <property type="component" value="Chromosome"/>
</dbReference>
<dbReference type="Gene3D" id="3.40.50.2000">
    <property type="entry name" value="Glycogen Phosphorylase B"/>
    <property type="match status" value="1"/>
</dbReference>
<dbReference type="SUPFAM" id="SSF53756">
    <property type="entry name" value="UDP-Glycosyltransferase/glycogen phosphorylase"/>
    <property type="match status" value="1"/>
</dbReference>
<dbReference type="InterPro" id="IPR019994">
    <property type="entry name" value="Lipid-A-disac_synthase-rel_put"/>
</dbReference>
<reference evidence="1 2" key="1">
    <citation type="journal article" date="2012" name="Stand. Genomic Sci.">
        <title>Complete genome sequence of the aerobic, heterotroph Marinithermus hydrothermalis type strain (T1(T)) from a deep-sea hydrothermal vent chimney.</title>
        <authorList>
            <person name="Copeland A."/>
            <person name="Gu W."/>
            <person name="Yasawong M."/>
            <person name="Lapidus A."/>
            <person name="Lucas S."/>
            <person name="Deshpande S."/>
            <person name="Pagani I."/>
            <person name="Tapia R."/>
            <person name="Cheng J.F."/>
            <person name="Goodwin L.A."/>
            <person name="Pitluck S."/>
            <person name="Liolios K."/>
            <person name="Ivanova N."/>
            <person name="Mavromatis K."/>
            <person name="Mikhailova N."/>
            <person name="Pati A."/>
            <person name="Chen A."/>
            <person name="Palaniappan K."/>
            <person name="Land M."/>
            <person name="Pan C."/>
            <person name="Brambilla E.M."/>
            <person name="Rohde M."/>
            <person name="Tindall B.J."/>
            <person name="Sikorski J."/>
            <person name="Goker M."/>
            <person name="Detter J.C."/>
            <person name="Bristow J."/>
            <person name="Eisen J.A."/>
            <person name="Markowitz V."/>
            <person name="Hugenholtz P."/>
            <person name="Kyrpides N.C."/>
            <person name="Klenk H.P."/>
            <person name="Woyke T."/>
        </authorList>
    </citation>
    <scope>NUCLEOTIDE SEQUENCE [LARGE SCALE GENOMIC DNA]</scope>
    <source>
        <strain evidence="2">DSM 14884 / JCM 11576 / T1</strain>
    </source>
</reference>
<proteinExistence type="predicted"/>
<dbReference type="EMBL" id="CP002630">
    <property type="protein sequence ID" value="AEB11981.1"/>
    <property type="molecule type" value="Genomic_DNA"/>
</dbReference>
<evidence type="ECO:0000313" key="2">
    <source>
        <dbReference type="Proteomes" id="UP000007030"/>
    </source>
</evidence>
<gene>
    <name evidence="1" type="ordered locus">Marky_1241</name>
</gene>
<sequence>MGLGLGTHPPRVLIISNGNAEDLIGAALARQLGLPTLALPLVGNGRAYEGAAEAVLGPRATLPSGGFPFGSLANLAADLRAGLISTSLAQWRAARAAARAAAAVVVVGDAYALWVGVRAGRGRPLFHLQPLVSAYYVEGRSWFSRLRHLNQLGADDFTPFERHLQRYARAVYVRDAPSAARLQRLGVRTARFYGSFAMDVLPPPEQDLEPLRDGRPVLALLPGTRRDVAFSLPRMLEAAYRLDEFEAFVAWGLPLAALPACPGWRARQVREGVLRLERDGRHAWVMRGAFSAILHSAALALGTAGTANEQAAGLGVPILGFPTPGPQYTRAFAERQQRLLGAALTLCPPDPERIAAAARALWRDPEALERARTAGRARIGPPGALPRIATEVRQALLSPAALHG</sequence>
<dbReference type="PANTHER" id="PTHR39517">
    <property type="entry name" value="SLL0192 PROTEIN"/>
    <property type="match status" value="1"/>
</dbReference>
<dbReference type="AlphaFoldDB" id="F2NQP3"/>
<evidence type="ECO:0008006" key="3">
    <source>
        <dbReference type="Google" id="ProtNLM"/>
    </source>
</evidence>
<dbReference type="KEGG" id="mhd:Marky_1241"/>
<name>F2NQP3_MARHT</name>
<organism evidence="1 2">
    <name type="scientific">Marinithermus hydrothermalis (strain DSM 14884 / JCM 11576 / T1)</name>
    <dbReference type="NCBI Taxonomy" id="869210"/>
    <lineage>
        <taxon>Bacteria</taxon>
        <taxon>Thermotogati</taxon>
        <taxon>Deinococcota</taxon>
        <taxon>Deinococci</taxon>
        <taxon>Thermales</taxon>
        <taxon>Thermaceae</taxon>
        <taxon>Marinithermus</taxon>
    </lineage>
</organism>
<dbReference type="PANTHER" id="PTHR39517:SF1">
    <property type="entry name" value="LIPID-A-DISACCHARIDE SYNTHASE"/>
    <property type="match status" value="1"/>
</dbReference>
<dbReference type="NCBIfam" id="TIGR03492">
    <property type="entry name" value="lipid-A-disaccharide synthase-related protein"/>
    <property type="match status" value="1"/>
</dbReference>
<dbReference type="RefSeq" id="WP_013704028.1">
    <property type="nucleotide sequence ID" value="NC_015387.1"/>
</dbReference>
<accession>F2NQP3</accession>
<dbReference type="eggNOG" id="COG4370">
    <property type="taxonomic scope" value="Bacteria"/>
</dbReference>
<dbReference type="STRING" id="869210.Marky_1241"/>
<protein>
    <recommendedName>
        <fullName evidence="3">Lipid-A-disaccharide synthase</fullName>
    </recommendedName>
</protein>
<keyword evidence="2" id="KW-1185">Reference proteome</keyword>
<evidence type="ECO:0000313" key="1">
    <source>
        <dbReference type="EMBL" id="AEB11981.1"/>
    </source>
</evidence>